<evidence type="ECO:0000256" key="1">
    <source>
        <dbReference type="SAM" id="Phobius"/>
    </source>
</evidence>
<feature type="transmembrane region" description="Helical" evidence="1">
    <location>
        <begin position="237"/>
        <end position="256"/>
    </location>
</feature>
<dbReference type="OrthoDB" id="9818725at2"/>
<evidence type="ECO:0000313" key="2">
    <source>
        <dbReference type="EMBL" id="TQE93873.1"/>
    </source>
</evidence>
<feature type="transmembrane region" description="Helical" evidence="1">
    <location>
        <begin position="358"/>
        <end position="375"/>
    </location>
</feature>
<keyword evidence="1" id="KW-1133">Transmembrane helix</keyword>
<evidence type="ECO:0000313" key="3">
    <source>
        <dbReference type="Proteomes" id="UP000317371"/>
    </source>
</evidence>
<keyword evidence="1" id="KW-0472">Membrane</keyword>
<dbReference type="RefSeq" id="WP_141611795.1">
    <property type="nucleotide sequence ID" value="NZ_VIGC02000031.1"/>
</dbReference>
<keyword evidence="3" id="KW-1185">Reference proteome</keyword>
<comment type="caution">
    <text evidence="2">The sequence shown here is derived from an EMBL/GenBank/DDBJ whole genome shotgun (WGS) entry which is preliminary data.</text>
</comment>
<accession>A0A540VCS1</accession>
<name>A0A540VCS1_9CHLR</name>
<dbReference type="EMBL" id="VIGC01000031">
    <property type="protein sequence ID" value="TQE93873.1"/>
    <property type="molecule type" value="Genomic_DNA"/>
</dbReference>
<feature type="transmembrane region" description="Helical" evidence="1">
    <location>
        <begin position="196"/>
        <end position="225"/>
    </location>
</feature>
<feature type="transmembrane region" description="Helical" evidence="1">
    <location>
        <begin position="143"/>
        <end position="160"/>
    </location>
</feature>
<feature type="transmembrane region" description="Helical" evidence="1">
    <location>
        <begin position="387"/>
        <end position="404"/>
    </location>
</feature>
<dbReference type="PANTHER" id="PTHR16214:SF3">
    <property type="entry name" value="TRANSMEMBRANE PROTEIN 260"/>
    <property type="match status" value="1"/>
</dbReference>
<reference evidence="2 3" key="1">
    <citation type="submission" date="2019-06" db="EMBL/GenBank/DDBJ databases">
        <title>Genome sequence of Litorilinea aerophila BAA-2444.</title>
        <authorList>
            <person name="Maclea K.S."/>
            <person name="Maurais E.G."/>
            <person name="Iannazzi L.C."/>
        </authorList>
    </citation>
    <scope>NUCLEOTIDE SEQUENCE [LARGE SCALE GENOMIC DNA]</scope>
    <source>
        <strain evidence="2 3">ATCC BAA-2444</strain>
    </source>
</reference>
<dbReference type="Proteomes" id="UP000317371">
    <property type="component" value="Unassembled WGS sequence"/>
</dbReference>
<gene>
    <name evidence="2" type="ORF">FKZ61_19260</name>
</gene>
<dbReference type="Pfam" id="PF11028">
    <property type="entry name" value="TMEM260-like"/>
    <property type="match status" value="1"/>
</dbReference>
<proteinExistence type="predicted"/>
<dbReference type="InterPro" id="IPR052724">
    <property type="entry name" value="GT117_domain-containing"/>
</dbReference>
<feature type="transmembrane region" description="Helical" evidence="1">
    <location>
        <begin position="308"/>
        <end position="327"/>
    </location>
</feature>
<sequence length="685" mass="75676">MVRNWGAARVKVAAERDEGVEVERAHWASRILLAIALLLYLATLDNGFQPYELRGGDLITHQYAQVQARPSNAPGYPLYTMGGWLWFHGLRQVFRWLGVTHPNPIPILSSYSTLWALLALWLLYRTGCHLTRSPDRPGGNWPLAWLVAGFYGVTYFFWYYATTTEQYTSAIAQTLAIVYVYLRWREAPEPDNRFLYLLALLSGLSLAHMLTVAFIVPPLVAVMLWQAPGLLRRIRPLAGTVLAALLPLLSYAYVYLRGAAHPEWWGEGPWRTPGEWFWAFVSTAQGREELSWGFEPGRAFFGNGFPELIWQELSIPILILGLVGIALLGRRLAWLLYGTLAIYLGFCWAYRYGNWFQVILPTYPLILLGVLALADRWQRRPWPPAPGWLRTWLPALLLLAAIAWRTTASLPGANSHNRPQDTALDRAAVLLDQPLPIGAGLFAAVDDALALDYLTRIWQIRPDLAVVGSDQAATRLAHHQLVLATWDAAATLRAELPPTLPVTVQSFGADWLAFQHGQAAHPLAAAQGQPVNWTVSVGDNLGDNLRDGEGVVVLERIAVTPAPQGAPVRRQAPPGLDVTLYWRLPATGWPQGLAISLRLTRGGALIPAPEDPAGGFIQQDRPGPAHGHLTLSGWPPDEPVADGYRLPLPAMGQVDGLQLVLYRVVDGGFETVAVLDLPLPDLSGQ</sequence>
<feature type="transmembrane region" description="Helical" evidence="1">
    <location>
        <begin position="334"/>
        <end position="352"/>
    </location>
</feature>
<dbReference type="AlphaFoldDB" id="A0A540VCS1"/>
<dbReference type="InParanoid" id="A0A540VCS1"/>
<feature type="transmembrane region" description="Helical" evidence="1">
    <location>
        <begin position="105"/>
        <end position="123"/>
    </location>
</feature>
<dbReference type="PANTHER" id="PTHR16214">
    <property type="entry name" value="TRANSMEMBRANE PROTEIN 260"/>
    <property type="match status" value="1"/>
</dbReference>
<organism evidence="2 3">
    <name type="scientific">Litorilinea aerophila</name>
    <dbReference type="NCBI Taxonomy" id="1204385"/>
    <lineage>
        <taxon>Bacteria</taxon>
        <taxon>Bacillati</taxon>
        <taxon>Chloroflexota</taxon>
        <taxon>Caldilineae</taxon>
        <taxon>Caldilineales</taxon>
        <taxon>Caldilineaceae</taxon>
        <taxon>Litorilinea</taxon>
    </lineage>
</organism>
<feature type="transmembrane region" description="Helical" evidence="1">
    <location>
        <begin position="27"/>
        <end position="44"/>
    </location>
</feature>
<keyword evidence="1" id="KW-0812">Transmembrane</keyword>
<dbReference type="InterPro" id="IPR021280">
    <property type="entry name" value="TMEM260-like"/>
</dbReference>
<protein>
    <submittedName>
        <fullName evidence="2">DUF2723 domain-containing protein</fullName>
    </submittedName>
</protein>